<organism evidence="1 2">
    <name type="scientific">Chryseobacterium lathyri</name>
    <dbReference type="NCBI Taxonomy" id="395933"/>
    <lineage>
        <taxon>Bacteria</taxon>
        <taxon>Pseudomonadati</taxon>
        <taxon>Bacteroidota</taxon>
        <taxon>Flavobacteriia</taxon>
        <taxon>Flavobacteriales</taxon>
        <taxon>Weeksellaceae</taxon>
        <taxon>Chryseobacterium group</taxon>
        <taxon>Chryseobacterium</taxon>
    </lineage>
</organism>
<dbReference type="AlphaFoldDB" id="A0A511Y8U1"/>
<accession>A0A511Y8U1</accession>
<evidence type="ECO:0000313" key="1">
    <source>
        <dbReference type="EMBL" id="GEN71594.1"/>
    </source>
</evidence>
<comment type="caution">
    <text evidence="1">The sequence shown here is derived from an EMBL/GenBank/DDBJ whole genome shotgun (WGS) entry which is preliminary data.</text>
</comment>
<gene>
    <name evidence="1" type="ORF">CLA01_16660</name>
</gene>
<sequence length="75" mass="9274">MRLLPIFVIMAEVKQTKQDKIIKRNERIRKRFAYYTDKKHYDSNYALELLTDEYLPLEKETIWLIIRRTGHYKNL</sequence>
<reference evidence="1 2" key="1">
    <citation type="submission" date="2019-07" db="EMBL/GenBank/DDBJ databases">
        <title>Whole genome shotgun sequence of Chryseobacterium lathyri NBRC 105250.</title>
        <authorList>
            <person name="Hosoyama A."/>
            <person name="Uohara A."/>
            <person name="Ohji S."/>
            <person name="Ichikawa N."/>
        </authorList>
    </citation>
    <scope>NUCLEOTIDE SEQUENCE [LARGE SCALE GENOMIC DNA]</scope>
    <source>
        <strain evidence="1 2">NBRC 105250</strain>
    </source>
</reference>
<dbReference type="Proteomes" id="UP000321150">
    <property type="component" value="Unassembled WGS sequence"/>
</dbReference>
<evidence type="ECO:0000313" key="2">
    <source>
        <dbReference type="Proteomes" id="UP000321150"/>
    </source>
</evidence>
<protein>
    <submittedName>
        <fullName evidence="1">Uncharacterized protein</fullName>
    </submittedName>
</protein>
<proteinExistence type="predicted"/>
<dbReference type="EMBL" id="BJYI01000005">
    <property type="protein sequence ID" value="GEN71594.1"/>
    <property type="molecule type" value="Genomic_DNA"/>
</dbReference>
<name>A0A511Y8U1_9FLAO</name>